<dbReference type="Pfam" id="PF13821">
    <property type="entry name" value="DUF4187"/>
    <property type="match status" value="1"/>
</dbReference>
<dbReference type="AlphaFoldDB" id="M9LVJ6"/>
<dbReference type="InterPro" id="IPR000467">
    <property type="entry name" value="G_patch_dom"/>
</dbReference>
<feature type="compositionally biased region" description="Polar residues" evidence="1">
    <location>
        <begin position="1"/>
        <end position="12"/>
    </location>
</feature>
<gene>
    <name evidence="3" type="ORF">PANT_9c00339</name>
</gene>
<feature type="compositionally biased region" description="Acidic residues" evidence="1">
    <location>
        <begin position="209"/>
        <end position="222"/>
    </location>
</feature>
<dbReference type="InterPro" id="IPR039249">
    <property type="entry name" value="GPATCH11"/>
</dbReference>
<feature type="compositionally biased region" description="Basic and acidic residues" evidence="1">
    <location>
        <begin position="124"/>
        <end position="137"/>
    </location>
</feature>
<name>M9LVJ6_PSEA3</name>
<feature type="compositionally biased region" description="Polar residues" evidence="1">
    <location>
        <begin position="243"/>
        <end position="262"/>
    </location>
</feature>
<reference evidence="4" key="1">
    <citation type="journal article" date="2013" name="Genome Announc.">
        <title>Genome sequence of the basidiomycetous yeast Pseudozyma antarctica T-34, a producer of the glycolipid biosurfactants mannosylerythritol lipids.</title>
        <authorList>
            <person name="Morita T."/>
            <person name="Koike H."/>
            <person name="Koyama Y."/>
            <person name="Hagiwara H."/>
            <person name="Ito E."/>
            <person name="Fukuoka T."/>
            <person name="Imura T."/>
            <person name="Machida M."/>
            <person name="Kitamoto D."/>
        </authorList>
    </citation>
    <scope>NUCLEOTIDE SEQUENCE [LARGE SCALE GENOMIC DNA]</scope>
    <source>
        <strain evidence="4">T-34</strain>
    </source>
</reference>
<dbReference type="Proteomes" id="UP000011976">
    <property type="component" value="Unassembled WGS sequence"/>
</dbReference>
<organism evidence="3 4">
    <name type="scientific">Pseudozyma antarctica (strain T-34)</name>
    <name type="common">Yeast</name>
    <name type="synonym">Candida antarctica</name>
    <dbReference type="NCBI Taxonomy" id="1151754"/>
    <lineage>
        <taxon>Eukaryota</taxon>
        <taxon>Fungi</taxon>
        <taxon>Dikarya</taxon>
        <taxon>Basidiomycota</taxon>
        <taxon>Ustilaginomycotina</taxon>
        <taxon>Ustilaginomycetes</taxon>
        <taxon>Ustilaginales</taxon>
        <taxon>Ustilaginaceae</taxon>
        <taxon>Moesziomyces</taxon>
    </lineage>
</organism>
<protein>
    <recommendedName>
        <fullName evidence="2">G-patch domain-containing protein</fullName>
    </recommendedName>
</protein>
<evidence type="ECO:0000313" key="3">
    <source>
        <dbReference type="EMBL" id="GAC73864.1"/>
    </source>
</evidence>
<dbReference type="PROSITE" id="PS50174">
    <property type="entry name" value="G_PATCH"/>
    <property type="match status" value="1"/>
</dbReference>
<feature type="compositionally biased region" description="Basic residues" evidence="1">
    <location>
        <begin position="73"/>
        <end position="87"/>
    </location>
</feature>
<dbReference type="Pfam" id="PF01585">
    <property type="entry name" value="G-patch"/>
    <property type="match status" value="1"/>
</dbReference>
<evidence type="ECO:0000259" key="2">
    <source>
        <dbReference type="PROSITE" id="PS50174"/>
    </source>
</evidence>
<dbReference type="SMART" id="SM01173">
    <property type="entry name" value="DUF4187"/>
    <property type="match status" value="1"/>
</dbReference>
<feature type="compositionally biased region" description="Low complexity" evidence="1">
    <location>
        <begin position="29"/>
        <end position="44"/>
    </location>
</feature>
<feature type="compositionally biased region" description="Basic and acidic residues" evidence="1">
    <location>
        <begin position="94"/>
        <end position="106"/>
    </location>
</feature>
<dbReference type="STRING" id="1151754.M9LVJ6"/>
<dbReference type="GO" id="GO:0003676">
    <property type="term" value="F:nucleic acid binding"/>
    <property type="evidence" value="ECO:0007669"/>
    <property type="project" value="InterPro"/>
</dbReference>
<dbReference type="PANTHER" id="PTHR21032:SF0">
    <property type="entry name" value="G PATCH DOMAIN-CONTAINING PROTEIN 11"/>
    <property type="match status" value="1"/>
</dbReference>
<sequence>MKPRAGNSSGSIQRFDPLKLLSEIQAEPTTSAAAADSTGSNAGGQDADEDDDFMSDKFLVTSEEKQPLTYTDKRRRLEAHHSRKTRKSLSQQEEEARQQGLDRDLLAEAEIIAGGGTLPPEASDGTRRWELMQERESQNGNATASEGLDGTSKAMKMMLAMGYRRGEALGRRQRGGSQEVEEEEEEEDDQDEGQVDAKPAAGGTQAPLDDTDAEGLDTDEEDAARRERDDSDAREEDEYLTGGVSSAPFSLQAGPSVTSTGLTEPLRPDQRWLGLHRRAGIGMIPPTKPDVSAAILSASSSSPFADDEARVADFRTRVSRARQERHELNLLTRARKTLIDLDRAAGIEYSPLWLDAPLYHLLSGHSADSNPQTIDERMHRDPAFKNAVHLLQHAFSAQDSQQKEAQKFCNFDTRSQLRLVLDCLRTSHSYCLFCGCSYNDQHDLEQNCPGQFEDDHS</sequence>
<dbReference type="PANTHER" id="PTHR21032">
    <property type="entry name" value="G PATCH DOMAIN-CONTAINING PROTEIN 11"/>
    <property type="match status" value="1"/>
</dbReference>
<feature type="compositionally biased region" description="Acidic residues" evidence="1">
    <location>
        <begin position="179"/>
        <end position="194"/>
    </location>
</feature>
<evidence type="ECO:0000256" key="1">
    <source>
        <dbReference type="SAM" id="MobiDB-lite"/>
    </source>
</evidence>
<dbReference type="EMBL" id="DF196775">
    <property type="protein sequence ID" value="GAC73864.1"/>
    <property type="molecule type" value="Genomic_DNA"/>
</dbReference>
<evidence type="ECO:0000313" key="4">
    <source>
        <dbReference type="Proteomes" id="UP000011976"/>
    </source>
</evidence>
<accession>M9LVJ6</accession>
<dbReference type="InterPro" id="IPR025239">
    <property type="entry name" value="DUF4187"/>
</dbReference>
<feature type="region of interest" description="Disordered" evidence="1">
    <location>
        <begin position="1"/>
        <end position="269"/>
    </location>
</feature>
<dbReference type="GO" id="GO:0000776">
    <property type="term" value="C:kinetochore"/>
    <property type="evidence" value="ECO:0007669"/>
    <property type="project" value="TreeGrafter"/>
</dbReference>
<feature type="domain" description="G-patch" evidence="2">
    <location>
        <begin position="150"/>
        <end position="199"/>
    </location>
</feature>
<proteinExistence type="predicted"/>
<dbReference type="OrthoDB" id="786951at2759"/>